<keyword evidence="3" id="KW-1185">Reference proteome</keyword>
<dbReference type="Proteomes" id="UP001476247">
    <property type="component" value="Unassembled WGS sequence"/>
</dbReference>
<evidence type="ECO:0008006" key="4">
    <source>
        <dbReference type="Google" id="ProtNLM"/>
    </source>
</evidence>
<feature type="compositionally biased region" description="Polar residues" evidence="1">
    <location>
        <begin position="173"/>
        <end position="190"/>
    </location>
</feature>
<name>A0ABP9YD46_9FUNG</name>
<comment type="caution">
    <text evidence="2">The sequence shown here is derived from an EMBL/GenBank/DDBJ whole genome shotgun (WGS) entry which is preliminary data.</text>
</comment>
<evidence type="ECO:0000313" key="2">
    <source>
        <dbReference type="EMBL" id="GAA5804545.1"/>
    </source>
</evidence>
<evidence type="ECO:0000256" key="1">
    <source>
        <dbReference type="SAM" id="MobiDB-lite"/>
    </source>
</evidence>
<organism evidence="2 3">
    <name type="scientific">Helicostylum pulchrum</name>
    <dbReference type="NCBI Taxonomy" id="562976"/>
    <lineage>
        <taxon>Eukaryota</taxon>
        <taxon>Fungi</taxon>
        <taxon>Fungi incertae sedis</taxon>
        <taxon>Mucoromycota</taxon>
        <taxon>Mucoromycotina</taxon>
        <taxon>Mucoromycetes</taxon>
        <taxon>Mucorales</taxon>
        <taxon>Mucorineae</taxon>
        <taxon>Mucoraceae</taxon>
        <taxon>Helicostylum</taxon>
    </lineage>
</organism>
<feature type="region of interest" description="Disordered" evidence="1">
    <location>
        <begin position="169"/>
        <end position="190"/>
    </location>
</feature>
<protein>
    <recommendedName>
        <fullName evidence="4">Tc1-like transposase DDE domain-containing protein</fullName>
    </recommendedName>
</protein>
<evidence type="ECO:0000313" key="3">
    <source>
        <dbReference type="Proteomes" id="UP001476247"/>
    </source>
</evidence>
<dbReference type="Gene3D" id="3.30.420.10">
    <property type="entry name" value="Ribonuclease H-like superfamily/Ribonuclease H"/>
    <property type="match status" value="1"/>
</dbReference>
<dbReference type="EMBL" id="BAABUJ010000036">
    <property type="protein sequence ID" value="GAA5804545.1"/>
    <property type="molecule type" value="Genomic_DNA"/>
</dbReference>
<accession>A0ABP9YD46</accession>
<gene>
    <name evidence="2" type="ORF">HPULCUR_010045</name>
</gene>
<reference evidence="2 3" key="1">
    <citation type="submission" date="2024-04" db="EMBL/GenBank/DDBJ databases">
        <title>genome sequences of Mucor flavus KT1a and Helicostylum pulchrum KT1b strains isolation_sourced from the surface of a dry-aged beef.</title>
        <authorList>
            <person name="Toyotome T."/>
            <person name="Hosono M."/>
            <person name="Torimaru M."/>
            <person name="Fukuda K."/>
            <person name="Mikami N."/>
        </authorList>
    </citation>
    <scope>NUCLEOTIDE SEQUENCE [LARGE SCALE GENOMIC DNA]</scope>
    <source>
        <strain evidence="2 3">KT1b</strain>
    </source>
</reference>
<sequence length="518" mass="59982">MQSQKVRRWFRNWQGILMEERVNNDIDMSHVKSHSRLDSFKNWQGIFFHTNSKRLKKCFRNWQGIDVSGMDFSEQQQHDTVKNELGTQFVVVTPATSKAEMELRRCFKNWQGIYLGFMDFEQVVCDGNEVVVETRDVGTGPEPVASTGFKKPNLIKSDNVQLTYQSLDPFGHSSPTPTRSFSTVTSSNKIKSPPIHEVTSIEPCQKEEKVKKKRCTSDFNTKIPTHVQHSFSTPAKSEDFANTELLQENHKQFLIEYVDSHPIAVLNEAFQSFTKKFDGFLVKKSTIQSFIKDQCTIKVLETDYSSNVQKSKRTINSKINVQFRHDWTNAWSQTDIDFTANCVFIERVQLNVVMKSGGLPTKRPELKVTPRYFFVAMSTCGIVETQMFHPAVKREDPYVAFVEHVLNQMDKVEKKSKYVVMSGMHDWLLDDLEEIVQDRGYQCVYLPPSAAGLNPITEFWKVVKYGIRRQYLFEGETIADRINESRHHVPKEKVEEFIQYAKLYFNRCLNKPVTAALK</sequence>
<dbReference type="InterPro" id="IPR036397">
    <property type="entry name" value="RNaseH_sf"/>
</dbReference>
<proteinExistence type="predicted"/>